<gene>
    <name evidence="3" type="ORF">D0544_12815</name>
</gene>
<organism evidence="3 4">
    <name type="scientific">Aestuariirhabdus litorea</name>
    <dbReference type="NCBI Taxonomy" id="2528527"/>
    <lineage>
        <taxon>Bacteria</taxon>
        <taxon>Pseudomonadati</taxon>
        <taxon>Pseudomonadota</taxon>
        <taxon>Gammaproteobacteria</taxon>
        <taxon>Oceanospirillales</taxon>
        <taxon>Aestuariirhabdaceae</taxon>
        <taxon>Aestuariirhabdus</taxon>
    </lineage>
</organism>
<accession>A0A3P3VJ73</accession>
<proteinExistence type="predicted"/>
<keyword evidence="1" id="KW-0732">Signal</keyword>
<dbReference type="PANTHER" id="PTHR38834:SF3">
    <property type="entry name" value="SOLUTE-BINDING PROTEIN FAMILY 3_N-TERMINAL DOMAIN-CONTAINING PROTEIN"/>
    <property type="match status" value="1"/>
</dbReference>
<comment type="caution">
    <text evidence="3">The sequence shown here is derived from an EMBL/GenBank/DDBJ whole genome shotgun (WGS) entry which is preliminary data.</text>
</comment>
<keyword evidence="4" id="KW-1185">Reference proteome</keyword>
<dbReference type="SUPFAM" id="SSF53850">
    <property type="entry name" value="Periplasmic binding protein-like II"/>
    <property type="match status" value="1"/>
</dbReference>
<dbReference type="Gene3D" id="3.40.190.10">
    <property type="entry name" value="Periplasmic binding protein-like II"/>
    <property type="match status" value="2"/>
</dbReference>
<dbReference type="Pfam" id="PF00497">
    <property type="entry name" value="SBP_bac_3"/>
    <property type="match status" value="1"/>
</dbReference>
<feature type="domain" description="Solute-binding protein family 3/N-terminal" evidence="2">
    <location>
        <begin position="34"/>
        <end position="251"/>
    </location>
</feature>
<evidence type="ECO:0000313" key="4">
    <source>
        <dbReference type="Proteomes" id="UP000280792"/>
    </source>
</evidence>
<feature type="chain" id="PRO_5018022710" evidence="1">
    <location>
        <begin position="22"/>
        <end position="252"/>
    </location>
</feature>
<sequence>MMKRLAWALWGTLWVAVTAVAEVPPNYTLSLQTENFPPYNFAVNGSNYAKESDIDGISVRIVQELFKRANVGHKMTLRFPWERIYKKALENEGFGVFSMVRSDERSPLFKWVGPLAPDEWVFFARDGSDIQLNSFEDAKGYKVGGYKGDALTDYLLEQGFKVEQAVADHLNANKLASGKIDLWAANSYSGRYLARQEKVIGIKPLLTFDQVDLYLGLNRETPDGVVEALQSALDSMRQDGTLDSIINDYLEK</sequence>
<dbReference type="Proteomes" id="UP000280792">
    <property type="component" value="Unassembled WGS sequence"/>
</dbReference>
<feature type="signal peptide" evidence="1">
    <location>
        <begin position="1"/>
        <end position="21"/>
    </location>
</feature>
<dbReference type="EMBL" id="QWEZ01000002">
    <property type="protein sequence ID" value="RRJ82732.1"/>
    <property type="molecule type" value="Genomic_DNA"/>
</dbReference>
<dbReference type="PANTHER" id="PTHR38834">
    <property type="entry name" value="PERIPLASMIC SUBSTRATE BINDING PROTEIN FAMILY 3"/>
    <property type="match status" value="1"/>
</dbReference>
<evidence type="ECO:0000259" key="2">
    <source>
        <dbReference type="Pfam" id="PF00497"/>
    </source>
</evidence>
<dbReference type="InterPro" id="IPR001638">
    <property type="entry name" value="Solute-binding_3/MltF_N"/>
</dbReference>
<reference evidence="3 4" key="1">
    <citation type="submission" date="2018-08" db="EMBL/GenBank/DDBJ databases">
        <authorList>
            <person name="Khan S.A."/>
        </authorList>
    </citation>
    <scope>NUCLEOTIDE SEQUENCE [LARGE SCALE GENOMIC DNA]</scope>
    <source>
        <strain evidence="3 4">GTF-13</strain>
    </source>
</reference>
<dbReference type="AlphaFoldDB" id="A0A3P3VJ73"/>
<name>A0A3P3VJ73_9GAMM</name>
<protein>
    <submittedName>
        <fullName evidence="3">Amino acid ABC transporter substrate-binding protein</fullName>
    </submittedName>
</protein>
<evidence type="ECO:0000313" key="3">
    <source>
        <dbReference type="EMBL" id="RRJ82732.1"/>
    </source>
</evidence>
<reference evidence="3 4" key="2">
    <citation type="submission" date="2018-12" db="EMBL/GenBank/DDBJ databases">
        <title>Simiduia agarivorans gen. nov., sp. nov., a marine, agarolytic bacterium isolated from shallow coastal water from Keelung, Taiwan.</title>
        <authorList>
            <person name="Shieh W.Y."/>
        </authorList>
    </citation>
    <scope>NUCLEOTIDE SEQUENCE [LARGE SCALE GENOMIC DNA]</scope>
    <source>
        <strain evidence="3 4">GTF-13</strain>
    </source>
</reference>
<evidence type="ECO:0000256" key="1">
    <source>
        <dbReference type="SAM" id="SignalP"/>
    </source>
</evidence>